<proteinExistence type="predicted"/>
<dbReference type="PANTHER" id="PTHR12110">
    <property type="entry name" value="HYDROXYPYRUVATE ISOMERASE"/>
    <property type="match status" value="1"/>
</dbReference>
<evidence type="ECO:0000313" key="2">
    <source>
        <dbReference type="EMBL" id="MBC8609780.1"/>
    </source>
</evidence>
<keyword evidence="3" id="KW-1185">Reference proteome</keyword>
<dbReference type="InterPro" id="IPR036237">
    <property type="entry name" value="Xyl_isomerase-like_sf"/>
</dbReference>
<organism evidence="2 3">
    <name type="scientific">Massiliimalia timonensis</name>
    <dbReference type="NCBI Taxonomy" id="1987501"/>
    <lineage>
        <taxon>Bacteria</taxon>
        <taxon>Bacillati</taxon>
        <taxon>Bacillota</taxon>
        <taxon>Clostridia</taxon>
        <taxon>Eubacteriales</taxon>
        <taxon>Oscillospiraceae</taxon>
        <taxon>Massiliimalia</taxon>
    </lineage>
</organism>
<dbReference type="Gene3D" id="3.20.20.150">
    <property type="entry name" value="Divalent-metal-dependent TIM barrel enzymes"/>
    <property type="match status" value="1"/>
</dbReference>
<feature type="domain" description="Xylose isomerase-like TIM barrel" evidence="1">
    <location>
        <begin position="52"/>
        <end position="264"/>
    </location>
</feature>
<comment type="caution">
    <text evidence="2">The sequence shown here is derived from an EMBL/GenBank/DDBJ whole genome shotgun (WGS) entry which is preliminary data.</text>
</comment>
<dbReference type="SUPFAM" id="SSF51658">
    <property type="entry name" value="Xylose isomerase-like"/>
    <property type="match status" value="1"/>
</dbReference>
<dbReference type="Proteomes" id="UP000632659">
    <property type="component" value="Unassembled WGS sequence"/>
</dbReference>
<evidence type="ECO:0000259" key="1">
    <source>
        <dbReference type="Pfam" id="PF01261"/>
    </source>
</evidence>
<keyword evidence="2" id="KW-0413">Isomerase</keyword>
<dbReference type="InterPro" id="IPR013022">
    <property type="entry name" value="Xyl_isomerase-like_TIM-brl"/>
</dbReference>
<evidence type="ECO:0000313" key="3">
    <source>
        <dbReference type="Proteomes" id="UP000632659"/>
    </source>
</evidence>
<reference evidence="2" key="1">
    <citation type="submission" date="2020-08" db="EMBL/GenBank/DDBJ databases">
        <title>Genome public.</title>
        <authorList>
            <person name="Liu C."/>
            <person name="Sun Q."/>
        </authorList>
    </citation>
    <scope>NUCLEOTIDE SEQUENCE</scope>
    <source>
        <strain evidence="2">NSJ-15</strain>
    </source>
</reference>
<name>A0A8J6P5Z4_9FIRM</name>
<gene>
    <name evidence="2" type="ORF">H8702_01420</name>
</gene>
<dbReference type="RefSeq" id="WP_154824666.1">
    <property type="nucleotide sequence ID" value="NZ_JACRTL010000001.1"/>
</dbReference>
<dbReference type="EMBL" id="JACRTL010000001">
    <property type="protein sequence ID" value="MBC8609780.1"/>
    <property type="molecule type" value="Genomic_DNA"/>
</dbReference>
<protein>
    <submittedName>
        <fullName evidence="2">Sugar phosphate isomerase/epimerase</fullName>
    </submittedName>
</protein>
<dbReference type="InterPro" id="IPR050312">
    <property type="entry name" value="IolE/XylAMocC-like"/>
</dbReference>
<accession>A0A8J6P5Z4</accession>
<dbReference type="Pfam" id="PF01261">
    <property type="entry name" value="AP_endonuc_2"/>
    <property type="match status" value="1"/>
</dbReference>
<dbReference type="GO" id="GO:0016853">
    <property type="term" value="F:isomerase activity"/>
    <property type="evidence" value="ECO:0007669"/>
    <property type="project" value="UniProtKB-KW"/>
</dbReference>
<sequence length="303" mass="34150">MKESIRQYMQVGTISFMSYPAIMKGDSPETERILKRLIEDPYFDALEISWIKDAQARARIARYLAQANMTVCYGAQPRFLTTGYNINDLDEEKRTVALNSLKEGIDEAYELGAVGLAFLSGPYQEETKEESFQALLDSTREACAYAKSKGGLRIELEIFDYDVDKKSLIGPTPLAKRFAEEVRKDYDNFGLLVDLSHFPLIRESVEESILPIRDYITHAHIGNAVVLPDCDGYGDQHPRFGFPNSANGLEDAVSYLRTLLAAGFLNTERPPVMSFEVKPFGDEEPDMVLSGCKRFLEKAWAQV</sequence>
<dbReference type="AlphaFoldDB" id="A0A8J6P5Z4"/>